<evidence type="ECO:0000256" key="1">
    <source>
        <dbReference type="ARBA" id="ARBA00004127"/>
    </source>
</evidence>
<feature type="transmembrane region" description="Helical" evidence="8">
    <location>
        <begin position="146"/>
        <end position="164"/>
    </location>
</feature>
<evidence type="ECO:0000313" key="10">
    <source>
        <dbReference type="WBParaSite" id="MhA1_Contig1555.frz3.fgene1"/>
    </source>
</evidence>
<dbReference type="GO" id="GO:0006506">
    <property type="term" value="P:GPI anchor biosynthetic process"/>
    <property type="evidence" value="ECO:0007669"/>
    <property type="project" value="UniProtKB-KW"/>
</dbReference>
<dbReference type="InterPro" id="IPR007217">
    <property type="entry name" value="Per1-like"/>
</dbReference>
<dbReference type="PANTHER" id="PTHR13148">
    <property type="entry name" value="PER1-RELATED"/>
    <property type="match status" value="1"/>
</dbReference>
<keyword evidence="5" id="KW-0732">Signal</keyword>
<comment type="similarity">
    <text evidence="2 8">Belongs to the PGAP3 family.</text>
</comment>
<dbReference type="OMA" id="PIPIWWA"/>
<dbReference type="GO" id="GO:0016788">
    <property type="term" value="F:hydrolase activity, acting on ester bonds"/>
    <property type="evidence" value="ECO:0007669"/>
    <property type="project" value="TreeGrafter"/>
</dbReference>
<proteinExistence type="inferred from homology"/>
<evidence type="ECO:0000256" key="5">
    <source>
        <dbReference type="ARBA" id="ARBA00022729"/>
    </source>
</evidence>
<keyword evidence="3 8" id="KW-0337">GPI-anchor biosynthesis</keyword>
<feature type="transmembrane region" description="Helical" evidence="8">
    <location>
        <begin position="104"/>
        <end position="126"/>
    </location>
</feature>
<dbReference type="Proteomes" id="UP000095281">
    <property type="component" value="Unplaced"/>
</dbReference>
<keyword evidence="8" id="KW-0333">Golgi apparatus</keyword>
<organism evidence="9 10">
    <name type="scientific">Meloidogyne hapla</name>
    <name type="common">Root-knot nematode worm</name>
    <dbReference type="NCBI Taxonomy" id="6305"/>
    <lineage>
        <taxon>Eukaryota</taxon>
        <taxon>Metazoa</taxon>
        <taxon>Ecdysozoa</taxon>
        <taxon>Nematoda</taxon>
        <taxon>Chromadorea</taxon>
        <taxon>Rhabditida</taxon>
        <taxon>Tylenchina</taxon>
        <taxon>Tylenchomorpha</taxon>
        <taxon>Tylenchoidea</taxon>
        <taxon>Meloidogynidae</taxon>
        <taxon>Meloidogyninae</taxon>
        <taxon>Meloidogyne</taxon>
    </lineage>
</organism>
<dbReference type="Pfam" id="PF04080">
    <property type="entry name" value="Per1"/>
    <property type="match status" value="1"/>
</dbReference>
<comment type="function">
    <text evidence="8">Involved in the lipid remodeling steps of GPI-anchor maturation.</text>
</comment>
<evidence type="ECO:0000256" key="4">
    <source>
        <dbReference type="ARBA" id="ARBA00022692"/>
    </source>
</evidence>
<comment type="subcellular location">
    <subcellularLocation>
        <location evidence="1">Endomembrane system</location>
        <topology evidence="1">Multi-pass membrane protein</topology>
    </subcellularLocation>
    <subcellularLocation>
        <location evidence="8">Golgi apparatus membrane</location>
        <topology evidence="8">Multi-pass membrane protein</topology>
    </subcellularLocation>
</comment>
<dbReference type="AlphaFoldDB" id="A0A1I8B718"/>
<sequence>MFIKIRKYLIILFILIIFYFNKINSSIGDISPYFNFCIFKCKDLYDCPEFKYFQFTWWTKEKCFKCRQKCIWNTVEHFRISKKPIPKFNGKWPFIPITIKIKNIYLATIQEPASMFFSLLNAFSFWKMKQKIKKNIQNDWKHFNKWLGFGRIGIITWIASILFHSCDHWITETFDYCAAFSLILYTFYISICFCFPLINSLYFEYFGRKQNILAIGLISFYLAYLKNIYSKPIFNYSFHMKCCILIGLLTGIIFLFWIFFEYLKGKKRFSIKILIITLIISFISASFDAFFDFPPIFWIFDAHSFFHLFSIPIPILWAEFLCLEAKLDKQKIENKMI</sequence>
<keyword evidence="4 8" id="KW-0812">Transmembrane</keyword>
<evidence type="ECO:0000256" key="6">
    <source>
        <dbReference type="ARBA" id="ARBA00022989"/>
    </source>
</evidence>
<reference evidence="10" key="1">
    <citation type="submission" date="2016-11" db="UniProtKB">
        <authorList>
            <consortium name="WormBaseParasite"/>
        </authorList>
    </citation>
    <scope>IDENTIFICATION</scope>
</reference>
<dbReference type="GO" id="GO:0000139">
    <property type="term" value="C:Golgi membrane"/>
    <property type="evidence" value="ECO:0007669"/>
    <property type="project" value="UniProtKB-SubCell"/>
</dbReference>
<name>A0A1I8B718_MELHA</name>
<dbReference type="GO" id="GO:0005789">
    <property type="term" value="C:endoplasmic reticulum membrane"/>
    <property type="evidence" value="ECO:0007669"/>
    <property type="project" value="TreeGrafter"/>
</dbReference>
<feature type="transmembrane region" description="Helical" evidence="8">
    <location>
        <begin position="303"/>
        <end position="323"/>
    </location>
</feature>
<accession>A0A1I8B718</accession>
<evidence type="ECO:0000256" key="8">
    <source>
        <dbReference type="RuleBase" id="RU365066"/>
    </source>
</evidence>
<evidence type="ECO:0000313" key="9">
    <source>
        <dbReference type="Proteomes" id="UP000095281"/>
    </source>
</evidence>
<keyword evidence="6 8" id="KW-1133">Transmembrane helix</keyword>
<protein>
    <recommendedName>
        <fullName evidence="8">Post-GPI attachment to proteins factor 3</fullName>
    </recommendedName>
</protein>
<keyword evidence="9" id="KW-1185">Reference proteome</keyword>
<feature type="transmembrane region" description="Helical" evidence="8">
    <location>
        <begin position="271"/>
        <end position="291"/>
    </location>
</feature>
<feature type="transmembrane region" description="Helical" evidence="8">
    <location>
        <begin position="176"/>
        <end position="198"/>
    </location>
</feature>
<keyword evidence="7 8" id="KW-0472">Membrane</keyword>
<feature type="transmembrane region" description="Helical" evidence="8">
    <location>
        <begin position="210"/>
        <end position="226"/>
    </location>
</feature>
<dbReference type="PANTHER" id="PTHR13148:SF0">
    <property type="entry name" value="POST-GPI ATTACHMENT TO PROTEINS FACTOR 3"/>
    <property type="match status" value="1"/>
</dbReference>
<evidence type="ECO:0000256" key="3">
    <source>
        <dbReference type="ARBA" id="ARBA00022502"/>
    </source>
</evidence>
<feature type="transmembrane region" description="Helical" evidence="8">
    <location>
        <begin position="238"/>
        <end position="259"/>
    </location>
</feature>
<evidence type="ECO:0000256" key="2">
    <source>
        <dbReference type="ARBA" id="ARBA00006387"/>
    </source>
</evidence>
<evidence type="ECO:0000256" key="7">
    <source>
        <dbReference type="ARBA" id="ARBA00023136"/>
    </source>
</evidence>
<dbReference type="WBParaSite" id="MhA1_Contig1555.frz3.fgene1">
    <property type="protein sequence ID" value="MhA1_Contig1555.frz3.fgene1"/>
    <property type="gene ID" value="MhA1_Contig1555.frz3.fgene1"/>
</dbReference>